<dbReference type="AlphaFoldDB" id="S8ENG9"/>
<feature type="region of interest" description="Disordered" evidence="1">
    <location>
        <begin position="1"/>
        <end position="90"/>
    </location>
</feature>
<comment type="caution">
    <text evidence="2">The sequence shown here is derived from an EMBL/GenBank/DDBJ whole genome shotgun (WGS) entry which is preliminary data.</text>
</comment>
<evidence type="ECO:0000256" key="1">
    <source>
        <dbReference type="SAM" id="MobiDB-lite"/>
    </source>
</evidence>
<feature type="compositionally biased region" description="Basic and acidic residues" evidence="1">
    <location>
        <begin position="26"/>
        <end position="40"/>
    </location>
</feature>
<evidence type="ECO:0000313" key="2">
    <source>
        <dbReference type="EMBL" id="EPS74367.1"/>
    </source>
</evidence>
<feature type="compositionally biased region" description="Acidic residues" evidence="1">
    <location>
        <begin position="9"/>
        <end position="25"/>
    </location>
</feature>
<evidence type="ECO:0000313" key="3">
    <source>
        <dbReference type="Proteomes" id="UP000015453"/>
    </source>
</evidence>
<accession>S8ENG9</accession>
<sequence length="166" mass="18350">MTFPRLVDLDESELDEVGQQEEDPREVENKKEGRVSRASEKGQGMSGSCTRSDNETPTPVPELVPESPIAQSSSSPPASDPDELGAGAPESNVQAGISYVFKVKPSDDCRLYYLLGRREISTPQMSLGSHANSKMLVKSPLFFISLFAESKELILDVQLFIRHHWL</sequence>
<protein>
    <submittedName>
        <fullName evidence="2">Uncharacterized protein</fullName>
    </submittedName>
</protein>
<gene>
    <name evidence="2" type="ORF">M569_00389</name>
</gene>
<dbReference type="EMBL" id="AUSU01000097">
    <property type="protein sequence ID" value="EPS74367.1"/>
    <property type="molecule type" value="Genomic_DNA"/>
</dbReference>
<organism evidence="2 3">
    <name type="scientific">Genlisea aurea</name>
    <dbReference type="NCBI Taxonomy" id="192259"/>
    <lineage>
        <taxon>Eukaryota</taxon>
        <taxon>Viridiplantae</taxon>
        <taxon>Streptophyta</taxon>
        <taxon>Embryophyta</taxon>
        <taxon>Tracheophyta</taxon>
        <taxon>Spermatophyta</taxon>
        <taxon>Magnoliopsida</taxon>
        <taxon>eudicotyledons</taxon>
        <taxon>Gunneridae</taxon>
        <taxon>Pentapetalae</taxon>
        <taxon>asterids</taxon>
        <taxon>lamiids</taxon>
        <taxon>Lamiales</taxon>
        <taxon>Lentibulariaceae</taxon>
        <taxon>Genlisea</taxon>
    </lineage>
</organism>
<name>S8ENG9_9LAMI</name>
<dbReference type="Proteomes" id="UP000015453">
    <property type="component" value="Unassembled WGS sequence"/>
</dbReference>
<reference evidence="2 3" key="1">
    <citation type="journal article" date="2013" name="BMC Genomics">
        <title>The miniature genome of a carnivorous plant Genlisea aurea contains a low number of genes and short non-coding sequences.</title>
        <authorList>
            <person name="Leushkin E.V."/>
            <person name="Sutormin R.A."/>
            <person name="Nabieva E.R."/>
            <person name="Penin A.A."/>
            <person name="Kondrashov A.S."/>
            <person name="Logacheva M.D."/>
        </authorList>
    </citation>
    <scope>NUCLEOTIDE SEQUENCE [LARGE SCALE GENOMIC DNA]</scope>
</reference>
<feature type="compositionally biased region" description="Low complexity" evidence="1">
    <location>
        <begin position="55"/>
        <end position="77"/>
    </location>
</feature>
<proteinExistence type="predicted"/>
<keyword evidence="3" id="KW-1185">Reference proteome</keyword>